<comment type="caution">
    <text evidence="2">The sequence shown here is derived from an EMBL/GenBank/DDBJ whole genome shotgun (WGS) entry which is preliminary data.</text>
</comment>
<protein>
    <submittedName>
        <fullName evidence="2">Uncharacterized protein</fullName>
    </submittedName>
</protein>
<proteinExistence type="predicted"/>
<dbReference type="AlphaFoldDB" id="A0A2I0J933"/>
<feature type="compositionally biased region" description="Basic residues" evidence="1">
    <location>
        <begin position="81"/>
        <end position="94"/>
    </location>
</feature>
<feature type="region of interest" description="Disordered" evidence="1">
    <location>
        <begin position="1"/>
        <end position="94"/>
    </location>
</feature>
<evidence type="ECO:0000256" key="1">
    <source>
        <dbReference type="SAM" id="MobiDB-lite"/>
    </source>
</evidence>
<keyword evidence="3" id="KW-1185">Reference proteome</keyword>
<evidence type="ECO:0000313" key="2">
    <source>
        <dbReference type="EMBL" id="PKI52762.1"/>
    </source>
</evidence>
<name>A0A2I0J933_PUNGR</name>
<evidence type="ECO:0000313" key="3">
    <source>
        <dbReference type="Proteomes" id="UP000233551"/>
    </source>
</evidence>
<gene>
    <name evidence="2" type="ORF">CRG98_026837</name>
</gene>
<dbReference type="EMBL" id="PGOL01001897">
    <property type="protein sequence ID" value="PKI52762.1"/>
    <property type="molecule type" value="Genomic_DNA"/>
</dbReference>
<organism evidence="2 3">
    <name type="scientific">Punica granatum</name>
    <name type="common">Pomegranate</name>
    <dbReference type="NCBI Taxonomy" id="22663"/>
    <lineage>
        <taxon>Eukaryota</taxon>
        <taxon>Viridiplantae</taxon>
        <taxon>Streptophyta</taxon>
        <taxon>Embryophyta</taxon>
        <taxon>Tracheophyta</taxon>
        <taxon>Spermatophyta</taxon>
        <taxon>Magnoliopsida</taxon>
        <taxon>eudicotyledons</taxon>
        <taxon>Gunneridae</taxon>
        <taxon>Pentapetalae</taxon>
        <taxon>rosids</taxon>
        <taxon>malvids</taxon>
        <taxon>Myrtales</taxon>
        <taxon>Lythraceae</taxon>
        <taxon>Punica</taxon>
    </lineage>
</organism>
<reference evidence="2 3" key="1">
    <citation type="submission" date="2017-11" db="EMBL/GenBank/DDBJ databases">
        <title>De-novo sequencing of pomegranate (Punica granatum L.) genome.</title>
        <authorList>
            <person name="Akparov Z."/>
            <person name="Amiraslanov A."/>
            <person name="Hajiyeva S."/>
            <person name="Abbasov M."/>
            <person name="Kaur K."/>
            <person name="Hamwieh A."/>
            <person name="Solovyev V."/>
            <person name="Salamov A."/>
            <person name="Braich B."/>
            <person name="Kosarev P."/>
            <person name="Mahmoud A."/>
            <person name="Hajiyev E."/>
            <person name="Babayeva S."/>
            <person name="Izzatullayeva V."/>
            <person name="Mammadov A."/>
            <person name="Mammadov A."/>
            <person name="Sharifova S."/>
            <person name="Ojaghi J."/>
            <person name="Eynullazada K."/>
            <person name="Bayramov B."/>
            <person name="Abdulazimova A."/>
            <person name="Shahmuradov I."/>
        </authorList>
    </citation>
    <scope>NUCLEOTIDE SEQUENCE [LARGE SCALE GENOMIC DNA]</scope>
    <source>
        <strain evidence="3">cv. AG2017</strain>
        <tissue evidence="2">Leaf</tissue>
    </source>
</reference>
<dbReference type="Proteomes" id="UP000233551">
    <property type="component" value="Unassembled WGS sequence"/>
</dbReference>
<sequence>MHDLLRNLSPPPLAQEDVPATGGLHTSYDIPEQLQGKGFPKKVRKSFPFRSSDIAPSLRRISSPSASWEHHSVTQANPNPRPRRPGGLHHSPRH</sequence>
<accession>A0A2I0J933</accession>